<name>A0A2P8GLN3_9BACT</name>
<dbReference type="NCBIfam" id="NF047593">
    <property type="entry name" value="IS66_ISAeme5_TnpA"/>
    <property type="match status" value="1"/>
</dbReference>
<gene>
    <name evidence="1" type="ORF">CLV42_102455</name>
</gene>
<dbReference type="AlphaFoldDB" id="A0A2P8GLN3"/>
<evidence type="ECO:0000313" key="2">
    <source>
        <dbReference type="Proteomes" id="UP000240978"/>
    </source>
</evidence>
<comment type="caution">
    <text evidence="1">The sequence shown here is derived from an EMBL/GenBank/DDBJ whole genome shotgun (WGS) entry which is preliminary data.</text>
</comment>
<organism evidence="1 2">
    <name type="scientific">Chitinophaga ginsengisoli</name>
    <dbReference type="NCBI Taxonomy" id="363837"/>
    <lineage>
        <taxon>Bacteria</taxon>
        <taxon>Pseudomonadati</taxon>
        <taxon>Bacteroidota</taxon>
        <taxon>Chitinophagia</taxon>
        <taxon>Chitinophagales</taxon>
        <taxon>Chitinophagaceae</taxon>
        <taxon>Chitinophaga</taxon>
    </lineage>
</organism>
<evidence type="ECO:0000313" key="1">
    <source>
        <dbReference type="EMBL" id="PSL34881.1"/>
    </source>
</evidence>
<sequence>MSISPTMPVKHRRSMNEKKTLLREWEQSNLTIKAFCPEKQIPLSDFRTWIKQFDMGQKRPARRKIANQFISIIPNPAMDMSVPFVENLLPDNSRLVIHHP</sequence>
<keyword evidence="2" id="KW-1185">Reference proteome</keyword>
<dbReference type="EMBL" id="PYGK01000002">
    <property type="protein sequence ID" value="PSL34881.1"/>
    <property type="molecule type" value="Genomic_DNA"/>
</dbReference>
<protein>
    <recommendedName>
        <fullName evidence="3">Transposase</fullName>
    </recommendedName>
</protein>
<proteinExistence type="predicted"/>
<dbReference type="Proteomes" id="UP000240978">
    <property type="component" value="Unassembled WGS sequence"/>
</dbReference>
<dbReference type="RefSeq" id="WP_146154325.1">
    <property type="nucleotide sequence ID" value="NZ_PYGK01000002.1"/>
</dbReference>
<accession>A0A2P8GLN3</accession>
<dbReference type="OrthoDB" id="675401at2"/>
<reference evidence="1 2" key="1">
    <citation type="submission" date="2018-03" db="EMBL/GenBank/DDBJ databases">
        <title>Genomic Encyclopedia of Archaeal and Bacterial Type Strains, Phase II (KMG-II): from individual species to whole genera.</title>
        <authorList>
            <person name="Goeker M."/>
        </authorList>
    </citation>
    <scope>NUCLEOTIDE SEQUENCE [LARGE SCALE GENOMIC DNA]</scope>
    <source>
        <strain evidence="1 2">DSM 18107</strain>
    </source>
</reference>
<evidence type="ECO:0008006" key="3">
    <source>
        <dbReference type="Google" id="ProtNLM"/>
    </source>
</evidence>